<dbReference type="PANTHER" id="PTHR43731:SF9">
    <property type="entry name" value="SLR1461 PROTEIN"/>
    <property type="match status" value="1"/>
</dbReference>
<dbReference type="STRING" id="1118202.SAMN05443429_101484"/>
<evidence type="ECO:0000256" key="2">
    <source>
        <dbReference type="ARBA" id="ARBA00022692"/>
    </source>
</evidence>
<evidence type="ECO:0000256" key="4">
    <source>
        <dbReference type="ARBA" id="ARBA00023136"/>
    </source>
</evidence>
<feature type="transmembrane region" description="Helical" evidence="5">
    <location>
        <begin position="89"/>
        <end position="107"/>
    </location>
</feature>
<keyword evidence="2 5" id="KW-0812">Transmembrane</keyword>
<dbReference type="InterPro" id="IPR022764">
    <property type="entry name" value="Peptidase_S54_rhomboid_dom"/>
</dbReference>
<keyword evidence="8" id="KW-1185">Reference proteome</keyword>
<evidence type="ECO:0000256" key="1">
    <source>
        <dbReference type="ARBA" id="ARBA00004141"/>
    </source>
</evidence>
<organism evidence="7 8">
    <name type="scientific">Cruoricaptor ignavus</name>
    <dbReference type="NCBI Taxonomy" id="1118202"/>
    <lineage>
        <taxon>Bacteria</taxon>
        <taxon>Pseudomonadati</taxon>
        <taxon>Bacteroidota</taxon>
        <taxon>Flavobacteriia</taxon>
        <taxon>Flavobacteriales</taxon>
        <taxon>Weeksellaceae</taxon>
        <taxon>Cruoricaptor</taxon>
    </lineage>
</organism>
<evidence type="ECO:0000256" key="3">
    <source>
        <dbReference type="ARBA" id="ARBA00022989"/>
    </source>
</evidence>
<keyword evidence="4 5" id="KW-0472">Membrane</keyword>
<dbReference type="GO" id="GO:0016020">
    <property type="term" value="C:membrane"/>
    <property type="evidence" value="ECO:0007669"/>
    <property type="project" value="UniProtKB-SubCell"/>
</dbReference>
<dbReference type="RefSeq" id="WP_073177932.1">
    <property type="nucleotide sequence ID" value="NZ_FQYI01000001.1"/>
</dbReference>
<dbReference type="AlphaFoldDB" id="A0A1M6B0T7"/>
<accession>A0A1M6B0T7</accession>
<gene>
    <name evidence="7" type="ORF">SAMN05443429_101484</name>
</gene>
<dbReference type="Proteomes" id="UP000184335">
    <property type="component" value="Unassembled WGS sequence"/>
</dbReference>
<dbReference type="GO" id="GO:0004252">
    <property type="term" value="F:serine-type endopeptidase activity"/>
    <property type="evidence" value="ECO:0007669"/>
    <property type="project" value="InterPro"/>
</dbReference>
<feature type="transmembrane region" description="Helical" evidence="5">
    <location>
        <begin position="145"/>
        <end position="164"/>
    </location>
</feature>
<protein>
    <submittedName>
        <fullName evidence="7">Rhomboid family protein</fullName>
    </submittedName>
</protein>
<name>A0A1M6B0T7_9FLAO</name>
<feature type="domain" description="Peptidase S54 rhomboid" evidence="6">
    <location>
        <begin position="51"/>
        <end position="198"/>
    </location>
</feature>
<dbReference type="PANTHER" id="PTHR43731">
    <property type="entry name" value="RHOMBOID PROTEASE"/>
    <property type="match status" value="1"/>
</dbReference>
<dbReference type="OrthoDB" id="465874at2"/>
<evidence type="ECO:0000259" key="6">
    <source>
        <dbReference type="Pfam" id="PF01694"/>
    </source>
</evidence>
<sequence>MKFSRRLGRAILYPFVLLSLMWGSFLLQAHGWFSGCFGAIIPLSPEGLKGVLLSPLLHGSLDHIISNSIPIALLSFLLFYFYSRIARQVLSTGWLAAGLLVWLLPSVDIYSGDLRYTCIVGASGVVYVLAFFLFFSGIFRRERGLLAISLMVALYYGSLIWGIFPEEYFIKMEQPSRISWQSHLAGALVGIVLAYIYRNTGSRRRRYIWEYPGYYSERDDRLWQDYKARHPEDFESLPQKPEEDIWKYLDELRRR</sequence>
<proteinExistence type="predicted"/>
<evidence type="ECO:0000313" key="7">
    <source>
        <dbReference type="EMBL" id="SHI42330.1"/>
    </source>
</evidence>
<dbReference type="InterPro" id="IPR050925">
    <property type="entry name" value="Rhomboid_protease_S54"/>
</dbReference>
<feature type="transmembrane region" description="Helical" evidence="5">
    <location>
        <begin position="119"/>
        <end position="138"/>
    </location>
</feature>
<evidence type="ECO:0000313" key="8">
    <source>
        <dbReference type="Proteomes" id="UP000184335"/>
    </source>
</evidence>
<reference evidence="7 8" key="1">
    <citation type="submission" date="2016-11" db="EMBL/GenBank/DDBJ databases">
        <authorList>
            <person name="Jaros S."/>
            <person name="Januszkiewicz K."/>
            <person name="Wedrychowicz H."/>
        </authorList>
    </citation>
    <scope>NUCLEOTIDE SEQUENCE [LARGE SCALE GENOMIC DNA]</scope>
    <source>
        <strain evidence="7 8">DSM 25479</strain>
    </source>
</reference>
<dbReference type="EMBL" id="FQYI01000001">
    <property type="protein sequence ID" value="SHI42330.1"/>
    <property type="molecule type" value="Genomic_DNA"/>
</dbReference>
<keyword evidence="3 5" id="KW-1133">Transmembrane helix</keyword>
<dbReference type="Gene3D" id="1.20.1540.10">
    <property type="entry name" value="Rhomboid-like"/>
    <property type="match status" value="1"/>
</dbReference>
<feature type="transmembrane region" description="Helical" evidence="5">
    <location>
        <begin position="64"/>
        <end position="82"/>
    </location>
</feature>
<dbReference type="Pfam" id="PF01694">
    <property type="entry name" value="Rhomboid"/>
    <property type="match status" value="1"/>
</dbReference>
<dbReference type="SUPFAM" id="SSF144091">
    <property type="entry name" value="Rhomboid-like"/>
    <property type="match status" value="1"/>
</dbReference>
<comment type="subcellular location">
    <subcellularLocation>
        <location evidence="1">Membrane</location>
        <topology evidence="1">Multi-pass membrane protein</topology>
    </subcellularLocation>
</comment>
<evidence type="ECO:0000256" key="5">
    <source>
        <dbReference type="SAM" id="Phobius"/>
    </source>
</evidence>
<feature type="transmembrane region" description="Helical" evidence="5">
    <location>
        <begin position="180"/>
        <end position="197"/>
    </location>
</feature>
<dbReference type="InterPro" id="IPR035952">
    <property type="entry name" value="Rhomboid-like_sf"/>
</dbReference>